<feature type="domain" description="ABC transporter" evidence="10">
    <location>
        <begin position="343"/>
        <end position="576"/>
    </location>
</feature>
<evidence type="ECO:0000313" key="12">
    <source>
        <dbReference type="EMBL" id="EFM83057.1"/>
    </source>
</evidence>
<dbReference type="SMART" id="SM00382">
    <property type="entry name" value="AAA"/>
    <property type="match status" value="1"/>
</dbReference>
<dbReference type="HOGENOM" id="CLU_000604_84_9_9"/>
<feature type="transmembrane region" description="Helical" evidence="9">
    <location>
        <begin position="24"/>
        <end position="44"/>
    </location>
</feature>
<dbReference type="GO" id="GO:0005886">
    <property type="term" value="C:plasma membrane"/>
    <property type="evidence" value="ECO:0007669"/>
    <property type="project" value="UniProtKB-SubCell"/>
</dbReference>
<dbReference type="Pfam" id="PF00664">
    <property type="entry name" value="ABC_membrane"/>
    <property type="match status" value="1"/>
</dbReference>
<dbReference type="PROSITE" id="PS00211">
    <property type="entry name" value="ABC_TRANSPORTER_1"/>
    <property type="match status" value="1"/>
</dbReference>
<evidence type="ECO:0000256" key="9">
    <source>
        <dbReference type="SAM" id="Phobius"/>
    </source>
</evidence>
<keyword evidence="3" id="KW-1003">Cell membrane</keyword>
<comment type="subcellular location">
    <subcellularLocation>
        <location evidence="1">Cell membrane</location>
        <topology evidence="1">Multi-pass membrane protein</topology>
    </subcellularLocation>
</comment>
<dbReference type="InterPro" id="IPR027417">
    <property type="entry name" value="P-loop_NTPase"/>
</dbReference>
<sequence length="591" mass="66805">MIAGEKKMKVYKKLFSYVPKKKCYGWLATLFSGFSVVLTVYGYYSIYKFLQSLIIVGDEYLAKSYAVQTVAWLTLGALFYIFSGLFSHILGFRLETNLRKKGISGLTGASFRFFDLNSSGYIRKTIDDNAAKTHMAIAHLIPDSAQAIVTPVLSVALGFFINFKIGLVLIAMLVIGVFLLKKMTGNTNFIQKYQDSLDVLSSETVEYIRGIQVIKIFGAKVTSFKALNKAINDYAKFAYKYSLSGKTPFILFQWLFFGIVCILIVPITFFITSLTTPKILAVDLLMLFFLSGIIFVSFMRIMYVSMHLFEARYAVETLDSLYLEMKQDQLKYGNETQIKNCDIAFENVSFSYKEECVLENFNLVLEQKRIYALVGKSGSGKSTIAKLISGFYNVDKGQIKIGGKPLNHYSKDTIINTIAFVFQDTKLFNQSIYDNVSIANPQAPASKVFDALRLAGCESILEKFPEREHTLIGSKGVYLSGGEKQRIAIARAILKDAKIVIMDEASASIDPDNEYELQKAFQYLMKEKTVIMIAHRLSSIKSVDEILVLSEGKIVERGNHNELMAKHRVYKQLVTNYENANDWRLDNEKFL</sequence>
<keyword evidence="8 9" id="KW-0472">Membrane</keyword>
<organism evidence="12 13">
    <name type="scientific">Enterococcus faecalis TX4248</name>
    <dbReference type="NCBI Taxonomy" id="749495"/>
    <lineage>
        <taxon>Bacteria</taxon>
        <taxon>Bacillati</taxon>
        <taxon>Bacillota</taxon>
        <taxon>Bacilli</taxon>
        <taxon>Lactobacillales</taxon>
        <taxon>Enterococcaceae</taxon>
        <taxon>Enterococcus</taxon>
    </lineage>
</organism>
<evidence type="ECO:0000256" key="6">
    <source>
        <dbReference type="ARBA" id="ARBA00022840"/>
    </source>
</evidence>
<dbReference type="EMBL" id="AEBR01000037">
    <property type="protein sequence ID" value="EFM83057.1"/>
    <property type="molecule type" value="Genomic_DNA"/>
</dbReference>
<evidence type="ECO:0000259" key="10">
    <source>
        <dbReference type="PROSITE" id="PS50893"/>
    </source>
</evidence>
<dbReference type="GO" id="GO:0016887">
    <property type="term" value="F:ATP hydrolysis activity"/>
    <property type="evidence" value="ECO:0007669"/>
    <property type="project" value="InterPro"/>
</dbReference>
<dbReference type="PROSITE" id="PS50893">
    <property type="entry name" value="ABC_TRANSPORTER_2"/>
    <property type="match status" value="1"/>
</dbReference>
<dbReference type="Gene3D" id="1.20.1560.10">
    <property type="entry name" value="ABC transporter type 1, transmembrane domain"/>
    <property type="match status" value="1"/>
</dbReference>
<dbReference type="FunFam" id="3.40.50.300:FF:000221">
    <property type="entry name" value="Multidrug ABC transporter ATP-binding protein"/>
    <property type="match status" value="1"/>
</dbReference>
<dbReference type="AlphaFoldDB" id="A0A125W6Z9"/>
<keyword evidence="5" id="KW-0547">Nucleotide-binding</keyword>
<feature type="transmembrane region" description="Helical" evidence="9">
    <location>
        <begin position="159"/>
        <end position="180"/>
    </location>
</feature>
<dbReference type="SUPFAM" id="SSF52540">
    <property type="entry name" value="P-loop containing nucleoside triphosphate hydrolases"/>
    <property type="match status" value="1"/>
</dbReference>
<evidence type="ECO:0000256" key="5">
    <source>
        <dbReference type="ARBA" id="ARBA00022741"/>
    </source>
</evidence>
<feature type="transmembrane region" description="Helical" evidence="9">
    <location>
        <begin position="249"/>
        <end position="272"/>
    </location>
</feature>
<keyword evidence="6 12" id="KW-0067">ATP-binding</keyword>
<keyword evidence="4 9" id="KW-0812">Transmembrane</keyword>
<name>A0A125W6Z9_ENTFL</name>
<evidence type="ECO:0000256" key="3">
    <source>
        <dbReference type="ARBA" id="ARBA00022475"/>
    </source>
</evidence>
<dbReference type="PANTHER" id="PTHR43394">
    <property type="entry name" value="ATP-DEPENDENT PERMEASE MDL1, MITOCHONDRIAL"/>
    <property type="match status" value="1"/>
</dbReference>
<dbReference type="PANTHER" id="PTHR43394:SF1">
    <property type="entry name" value="ATP-BINDING CASSETTE SUB-FAMILY B MEMBER 10, MITOCHONDRIAL"/>
    <property type="match status" value="1"/>
</dbReference>
<dbReference type="SUPFAM" id="SSF90123">
    <property type="entry name" value="ABC transporter transmembrane region"/>
    <property type="match status" value="1"/>
</dbReference>
<gene>
    <name evidence="12" type="ORF">HMPREF9498_01308</name>
</gene>
<evidence type="ECO:0000313" key="13">
    <source>
        <dbReference type="Proteomes" id="UP000004846"/>
    </source>
</evidence>
<dbReference type="Gene3D" id="3.40.50.300">
    <property type="entry name" value="P-loop containing nucleotide triphosphate hydrolases"/>
    <property type="match status" value="1"/>
</dbReference>
<dbReference type="InterPro" id="IPR011527">
    <property type="entry name" value="ABC1_TM_dom"/>
</dbReference>
<proteinExistence type="predicted"/>
<dbReference type="GO" id="GO:0005524">
    <property type="term" value="F:ATP binding"/>
    <property type="evidence" value="ECO:0007669"/>
    <property type="project" value="UniProtKB-KW"/>
</dbReference>
<dbReference type="InterPro" id="IPR003593">
    <property type="entry name" value="AAA+_ATPase"/>
</dbReference>
<evidence type="ECO:0000256" key="2">
    <source>
        <dbReference type="ARBA" id="ARBA00022448"/>
    </source>
</evidence>
<dbReference type="Pfam" id="PF00005">
    <property type="entry name" value="ABC_tran"/>
    <property type="match status" value="1"/>
</dbReference>
<feature type="transmembrane region" description="Helical" evidence="9">
    <location>
        <begin position="284"/>
        <end position="303"/>
    </location>
</feature>
<evidence type="ECO:0000256" key="8">
    <source>
        <dbReference type="ARBA" id="ARBA00023136"/>
    </source>
</evidence>
<dbReference type="InterPro" id="IPR036640">
    <property type="entry name" value="ABC1_TM_sf"/>
</dbReference>
<evidence type="ECO:0000256" key="7">
    <source>
        <dbReference type="ARBA" id="ARBA00022989"/>
    </source>
</evidence>
<accession>A0A125W6Z9</accession>
<feature type="transmembrane region" description="Helical" evidence="9">
    <location>
        <begin position="65"/>
        <end position="90"/>
    </location>
</feature>
<keyword evidence="7 9" id="KW-1133">Transmembrane helix</keyword>
<protein>
    <submittedName>
        <fullName evidence="12">ABC transporter, ATP-binding protein</fullName>
    </submittedName>
</protein>
<feature type="domain" description="ABC transmembrane type-1" evidence="11">
    <location>
        <begin position="26"/>
        <end position="311"/>
    </location>
</feature>
<dbReference type="PROSITE" id="PS50929">
    <property type="entry name" value="ABC_TM1F"/>
    <property type="match status" value="1"/>
</dbReference>
<evidence type="ECO:0000259" key="11">
    <source>
        <dbReference type="PROSITE" id="PS50929"/>
    </source>
</evidence>
<dbReference type="InterPro" id="IPR039421">
    <property type="entry name" value="Type_1_exporter"/>
</dbReference>
<dbReference type="GO" id="GO:0015421">
    <property type="term" value="F:ABC-type oligopeptide transporter activity"/>
    <property type="evidence" value="ECO:0007669"/>
    <property type="project" value="TreeGrafter"/>
</dbReference>
<dbReference type="Proteomes" id="UP000004846">
    <property type="component" value="Unassembled WGS sequence"/>
</dbReference>
<evidence type="ECO:0000256" key="1">
    <source>
        <dbReference type="ARBA" id="ARBA00004651"/>
    </source>
</evidence>
<dbReference type="InterPro" id="IPR003439">
    <property type="entry name" value="ABC_transporter-like_ATP-bd"/>
</dbReference>
<comment type="caution">
    <text evidence="12">The sequence shown here is derived from an EMBL/GenBank/DDBJ whole genome shotgun (WGS) entry which is preliminary data.</text>
</comment>
<dbReference type="InterPro" id="IPR017871">
    <property type="entry name" value="ABC_transporter-like_CS"/>
</dbReference>
<reference evidence="12 13" key="1">
    <citation type="submission" date="2010-07" db="EMBL/GenBank/DDBJ databases">
        <authorList>
            <person name="Sid Ahmed O."/>
        </authorList>
    </citation>
    <scope>NUCLEOTIDE SEQUENCE [LARGE SCALE GENOMIC DNA]</scope>
    <source>
        <strain evidence="12 13">TX4248</strain>
    </source>
</reference>
<evidence type="ECO:0000256" key="4">
    <source>
        <dbReference type="ARBA" id="ARBA00022692"/>
    </source>
</evidence>
<keyword evidence="2" id="KW-0813">Transport</keyword>